<dbReference type="Gene3D" id="2.40.420.20">
    <property type="match status" value="1"/>
</dbReference>
<protein>
    <recommendedName>
        <fullName evidence="2">CzcB-like C-terminal circularly permuted SH3-like domain-containing protein</fullName>
    </recommendedName>
</protein>
<evidence type="ECO:0000256" key="1">
    <source>
        <dbReference type="ARBA" id="ARBA00022448"/>
    </source>
</evidence>
<feature type="domain" description="CzcB-like C-terminal circularly permuted SH3-like" evidence="2">
    <location>
        <begin position="3"/>
        <end position="62"/>
    </location>
</feature>
<organism evidence="3 4">
    <name type="scientific">Tectimicrobiota bacterium</name>
    <dbReference type="NCBI Taxonomy" id="2528274"/>
    <lineage>
        <taxon>Bacteria</taxon>
        <taxon>Pseudomonadati</taxon>
        <taxon>Nitrospinota/Tectimicrobiota group</taxon>
        <taxon>Candidatus Tectimicrobiota</taxon>
    </lineage>
</organism>
<dbReference type="GO" id="GO:0015679">
    <property type="term" value="P:plasma membrane copper ion transport"/>
    <property type="evidence" value="ECO:0007669"/>
    <property type="project" value="TreeGrafter"/>
</dbReference>
<dbReference type="PANTHER" id="PTHR30097">
    <property type="entry name" value="CATION EFFLUX SYSTEM PROTEIN CUSB"/>
    <property type="match status" value="1"/>
</dbReference>
<gene>
    <name evidence="3" type="ORF">HYY20_11245</name>
</gene>
<sequence length="81" mass="8881">RLSVPLEALLEEAGGKIVFVRDGQNRCRPRAVSVGIRGELYSEILAGLREGEEVATLGSFFLEAEHRLKTRAIRPHTGGSH</sequence>
<reference evidence="3" key="1">
    <citation type="submission" date="2020-07" db="EMBL/GenBank/DDBJ databases">
        <title>Huge and variable diversity of episymbiotic CPR bacteria and DPANN archaea in groundwater ecosystems.</title>
        <authorList>
            <person name="He C.Y."/>
            <person name="Keren R."/>
            <person name="Whittaker M."/>
            <person name="Farag I.F."/>
            <person name="Doudna J."/>
            <person name="Cate J.H.D."/>
            <person name="Banfield J.F."/>
        </authorList>
    </citation>
    <scope>NUCLEOTIDE SEQUENCE</scope>
    <source>
        <strain evidence="3">NC_groundwater_672_Ag_B-0.1um_62_36</strain>
    </source>
</reference>
<accession>A0A932CRU2</accession>
<dbReference type="AlphaFoldDB" id="A0A932CRU2"/>
<dbReference type="GO" id="GO:0046914">
    <property type="term" value="F:transition metal ion binding"/>
    <property type="evidence" value="ECO:0007669"/>
    <property type="project" value="TreeGrafter"/>
</dbReference>
<name>A0A932CRU2_UNCTE</name>
<dbReference type="InterPro" id="IPR058649">
    <property type="entry name" value="CzcB_C"/>
</dbReference>
<dbReference type="GO" id="GO:0060003">
    <property type="term" value="P:copper ion export"/>
    <property type="evidence" value="ECO:0007669"/>
    <property type="project" value="TreeGrafter"/>
</dbReference>
<evidence type="ECO:0000313" key="3">
    <source>
        <dbReference type="EMBL" id="MBI2877447.1"/>
    </source>
</evidence>
<feature type="non-terminal residue" evidence="3">
    <location>
        <position position="1"/>
    </location>
</feature>
<dbReference type="EMBL" id="JACPRF010000343">
    <property type="protein sequence ID" value="MBI2877447.1"/>
    <property type="molecule type" value="Genomic_DNA"/>
</dbReference>
<evidence type="ECO:0000313" key="4">
    <source>
        <dbReference type="Proteomes" id="UP000769766"/>
    </source>
</evidence>
<comment type="caution">
    <text evidence="3">The sequence shown here is derived from an EMBL/GenBank/DDBJ whole genome shotgun (WGS) entry which is preliminary data.</text>
</comment>
<evidence type="ECO:0000259" key="2">
    <source>
        <dbReference type="Pfam" id="PF25975"/>
    </source>
</evidence>
<dbReference type="InterPro" id="IPR051909">
    <property type="entry name" value="MFP_Cation_Efflux"/>
</dbReference>
<keyword evidence="1" id="KW-0813">Transport</keyword>
<proteinExistence type="predicted"/>
<dbReference type="PANTHER" id="PTHR30097:SF15">
    <property type="entry name" value="CATION EFFLUX SYSTEM PROTEIN CUSB"/>
    <property type="match status" value="1"/>
</dbReference>
<dbReference type="Pfam" id="PF25975">
    <property type="entry name" value="CzcB_C"/>
    <property type="match status" value="1"/>
</dbReference>
<dbReference type="GO" id="GO:0030288">
    <property type="term" value="C:outer membrane-bounded periplasmic space"/>
    <property type="evidence" value="ECO:0007669"/>
    <property type="project" value="TreeGrafter"/>
</dbReference>
<dbReference type="Proteomes" id="UP000769766">
    <property type="component" value="Unassembled WGS sequence"/>
</dbReference>